<organism evidence="3 4">
    <name type="scientific">Notoacmeibacter ruber</name>
    <dbReference type="NCBI Taxonomy" id="2670375"/>
    <lineage>
        <taxon>Bacteria</taxon>
        <taxon>Pseudomonadati</taxon>
        <taxon>Pseudomonadota</taxon>
        <taxon>Alphaproteobacteria</taxon>
        <taxon>Hyphomicrobiales</taxon>
        <taxon>Notoacmeibacteraceae</taxon>
        <taxon>Notoacmeibacter</taxon>
    </lineage>
</organism>
<evidence type="ECO:0000256" key="1">
    <source>
        <dbReference type="ARBA" id="ARBA00010894"/>
    </source>
</evidence>
<dbReference type="RefSeq" id="WP_121646568.1">
    <property type="nucleotide sequence ID" value="NZ_RCWN01000001.1"/>
</dbReference>
<dbReference type="Pfam" id="PF02325">
    <property type="entry name" value="CCB3_YggT"/>
    <property type="match status" value="1"/>
</dbReference>
<comment type="caution">
    <text evidence="3">The sequence shown here is derived from an EMBL/GenBank/DDBJ whole genome shotgun (WGS) entry which is preliminary data.</text>
</comment>
<dbReference type="PANTHER" id="PTHR33219">
    <property type="entry name" value="YLMG HOMOLOG PROTEIN 2, CHLOROPLASTIC"/>
    <property type="match status" value="1"/>
</dbReference>
<sequence length="94" mass="11088">MQPVILTLLYALDIYKWIIIAMIVVSWLIAFDIINRRNRFVDIVWDFLVRVTEPALAPIRRFMPHLGGIDISPIILFIIIFFIQQVLMQILYSV</sequence>
<dbReference type="AlphaFoldDB" id="A0A3L7JG00"/>
<proteinExistence type="inferred from homology"/>
<keyword evidence="2" id="KW-0472">Membrane</keyword>
<accession>A0A3L7JG00</accession>
<evidence type="ECO:0000313" key="3">
    <source>
        <dbReference type="EMBL" id="RLQ89613.1"/>
    </source>
</evidence>
<dbReference type="GO" id="GO:0016020">
    <property type="term" value="C:membrane"/>
    <property type="evidence" value="ECO:0007669"/>
    <property type="project" value="InterPro"/>
</dbReference>
<keyword evidence="2" id="KW-1133">Transmembrane helix</keyword>
<dbReference type="PANTHER" id="PTHR33219:SF14">
    <property type="entry name" value="PROTEIN COFACTOR ASSEMBLY OF COMPLEX C SUBUNIT B CCB3, CHLOROPLASTIC-RELATED"/>
    <property type="match status" value="1"/>
</dbReference>
<dbReference type="EMBL" id="RCWN01000001">
    <property type="protein sequence ID" value="RLQ89613.1"/>
    <property type="molecule type" value="Genomic_DNA"/>
</dbReference>
<keyword evidence="4" id="KW-1185">Reference proteome</keyword>
<feature type="transmembrane region" description="Helical" evidence="2">
    <location>
        <begin position="14"/>
        <end position="34"/>
    </location>
</feature>
<comment type="similarity">
    <text evidence="1">Belongs to the YggT family.</text>
</comment>
<evidence type="ECO:0000313" key="4">
    <source>
        <dbReference type="Proteomes" id="UP000281094"/>
    </source>
</evidence>
<name>A0A3L7JG00_9HYPH</name>
<feature type="transmembrane region" description="Helical" evidence="2">
    <location>
        <begin position="71"/>
        <end position="92"/>
    </location>
</feature>
<keyword evidence="2" id="KW-0812">Transmembrane</keyword>
<protein>
    <submittedName>
        <fullName evidence="3">YggT family protein</fullName>
    </submittedName>
</protein>
<gene>
    <name evidence="3" type="ORF">D8780_13220</name>
</gene>
<reference evidence="3 4" key="1">
    <citation type="submission" date="2018-10" db="EMBL/GenBank/DDBJ databases">
        <title>Notoacmeibacter sp. M2BS9Y-3-1, whole genome shotgun sequence.</title>
        <authorList>
            <person name="Tuo L."/>
        </authorList>
    </citation>
    <scope>NUCLEOTIDE SEQUENCE [LARGE SCALE GENOMIC DNA]</scope>
    <source>
        <strain evidence="3 4">M2BS9Y-3-1</strain>
    </source>
</reference>
<evidence type="ECO:0000256" key="2">
    <source>
        <dbReference type="SAM" id="Phobius"/>
    </source>
</evidence>
<dbReference type="Proteomes" id="UP000281094">
    <property type="component" value="Unassembled WGS sequence"/>
</dbReference>
<dbReference type="InterPro" id="IPR003425">
    <property type="entry name" value="CCB3/YggT"/>
</dbReference>